<accession>A0A381TRL6</accession>
<gene>
    <name evidence="2" type="ORF">METZ01_LOCUS71540</name>
</gene>
<dbReference type="Pfam" id="PF18911">
    <property type="entry name" value="PKD_4"/>
    <property type="match status" value="1"/>
</dbReference>
<dbReference type="PROSITE" id="PS51257">
    <property type="entry name" value="PROKAR_LIPOPROTEIN"/>
    <property type="match status" value="1"/>
</dbReference>
<dbReference type="InterPro" id="IPR013783">
    <property type="entry name" value="Ig-like_fold"/>
</dbReference>
<dbReference type="CDD" id="cd00146">
    <property type="entry name" value="PKD"/>
    <property type="match status" value="1"/>
</dbReference>
<reference evidence="2" key="1">
    <citation type="submission" date="2018-05" db="EMBL/GenBank/DDBJ databases">
        <authorList>
            <person name="Lanie J.A."/>
            <person name="Ng W.-L."/>
            <person name="Kazmierczak K.M."/>
            <person name="Andrzejewski T.M."/>
            <person name="Davidsen T.M."/>
            <person name="Wayne K.J."/>
            <person name="Tettelin H."/>
            <person name="Glass J.I."/>
            <person name="Rusch D."/>
            <person name="Podicherti R."/>
            <person name="Tsui H.-C.T."/>
            <person name="Winkler M.E."/>
        </authorList>
    </citation>
    <scope>NUCLEOTIDE SEQUENCE</scope>
</reference>
<dbReference type="Gene3D" id="2.60.40.10">
    <property type="entry name" value="Immunoglobulins"/>
    <property type="match status" value="1"/>
</dbReference>
<proteinExistence type="predicted"/>
<dbReference type="SUPFAM" id="SSF49299">
    <property type="entry name" value="PKD domain"/>
    <property type="match status" value="1"/>
</dbReference>
<dbReference type="AlphaFoldDB" id="A0A381TRL6"/>
<dbReference type="PROSITE" id="PS50093">
    <property type="entry name" value="PKD"/>
    <property type="match status" value="1"/>
</dbReference>
<sequence length="270" mass="28997">MRLFIKFSVNILLCVIFIQGCDDLLNDYQSSEVDPLALDNDICGIMNDLESVTAFTFSSDSLSMSDIFDSLVTDTGSFISLSNAYNWRIPVDSMCYFMVFAPQEADSYVVALNSSSELGLYGSDGNPVTPANAVPSLKNIAGCSDVRVRQAYSGLSGAYLGKLVNPNVTSLKMVIMNTNEPPAADFTTSSATLSIGDTITFTDQSQNGDYPVITYGWDFGDDNTNDDSSVVQHAYSDSGLFSPSLTVSDGYLFHTVTKTEMITVSGGGGE</sequence>
<dbReference type="InterPro" id="IPR000601">
    <property type="entry name" value="PKD_dom"/>
</dbReference>
<feature type="domain" description="PKD" evidence="1">
    <location>
        <begin position="182"/>
        <end position="249"/>
    </location>
</feature>
<evidence type="ECO:0000259" key="1">
    <source>
        <dbReference type="PROSITE" id="PS50093"/>
    </source>
</evidence>
<name>A0A381TRL6_9ZZZZ</name>
<protein>
    <recommendedName>
        <fullName evidence="1">PKD domain-containing protein</fullName>
    </recommendedName>
</protein>
<evidence type="ECO:0000313" key="2">
    <source>
        <dbReference type="EMBL" id="SVA18686.1"/>
    </source>
</evidence>
<dbReference type="InterPro" id="IPR022409">
    <property type="entry name" value="PKD/Chitinase_dom"/>
</dbReference>
<dbReference type="SMART" id="SM00089">
    <property type="entry name" value="PKD"/>
    <property type="match status" value="1"/>
</dbReference>
<dbReference type="InterPro" id="IPR035986">
    <property type="entry name" value="PKD_dom_sf"/>
</dbReference>
<dbReference type="EMBL" id="UINC01005046">
    <property type="protein sequence ID" value="SVA18686.1"/>
    <property type="molecule type" value="Genomic_DNA"/>
</dbReference>
<organism evidence="2">
    <name type="scientific">marine metagenome</name>
    <dbReference type="NCBI Taxonomy" id="408172"/>
    <lineage>
        <taxon>unclassified sequences</taxon>
        <taxon>metagenomes</taxon>
        <taxon>ecological metagenomes</taxon>
    </lineage>
</organism>